<keyword evidence="1" id="KW-0732">Signal</keyword>
<protein>
    <submittedName>
        <fullName evidence="2">Putative secreted protein</fullName>
    </submittedName>
</protein>
<proteinExistence type="predicted"/>
<dbReference type="AlphaFoldDB" id="A0A2M4D0W2"/>
<evidence type="ECO:0000313" key="2">
    <source>
        <dbReference type="EMBL" id="MBW71224.1"/>
    </source>
</evidence>
<accession>A0A2M4D0W2</accession>
<dbReference type="EMBL" id="GGFL01007046">
    <property type="protein sequence ID" value="MBW71224.1"/>
    <property type="molecule type" value="Transcribed_RNA"/>
</dbReference>
<name>A0A2M4D0W2_ANODA</name>
<feature type="chain" id="PRO_5014656443" evidence="1">
    <location>
        <begin position="23"/>
        <end position="80"/>
    </location>
</feature>
<evidence type="ECO:0000256" key="1">
    <source>
        <dbReference type="SAM" id="SignalP"/>
    </source>
</evidence>
<reference evidence="2" key="1">
    <citation type="submission" date="2018-01" db="EMBL/GenBank/DDBJ databases">
        <title>An insight into the sialome of Amazonian anophelines.</title>
        <authorList>
            <person name="Ribeiro J.M."/>
            <person name="Scarpassa V."/>
            <person name="Calvo E."/>
        </authorList>
    </citation>
    <scope>NUCLEOTIDE SEQUENCE</scope>
</reference>
<sequence length="80" mass="8531">MIRRSLGVYALLLRQTTSTTIATSTASAAVLTIAGGWQACRRCAVGVWCCAFVDRSVVGFGSRTCLLLLRCPLHTLNAAE</sequence>
<feature type="signal peptide" evidence="1">
    <location>
        <begin position="1"/>
        <end position="22"/>
    </location>
</feature>
<organism evidence="2">
    <name type="scientific">Anopheles darlingi</name>
    <name type="common">Mosquito</name>
    <dbReference type="NCBI Taxonomy" id="43151"/>
    <lineage>
        <taxon>Eukaryota</taxon>
        <taxon>Metazoa</taxon>
        <taxon>Ecdysozoa</taxon>
        <taxon>Arthropoda</taxon>
        <taxon>Hexapoda</taxon>
        <taxon>Insecta</taxon>
        <taxon>Pterygota</taxon>
        <taxon>Neoptera</taxon>
        <taxon>Endopterygota</taxon>
        <taxon>Diptera</taxon>
        <taxon>Nematocera</taxon>
        <taxon>Culicoidea</taxon>
        <taxon>Culicidae</taxon>
        <taxon>Anophelinae</taxon>
        <taxon>Anopheles</taxon>
    </lineage>
</organism>